<sequence length="166" mass="18286">MDETYCDSFYNSYSKIALDRTDKIGYLPVEVMMGQDNGSRSSSVSKSMSVSMSMYSSRENSLGDNWSDMYLWCYCGCRVNNVSVGVMVNMRKNMGCVNWPESVIDVNTGQSSGCCGSYGQNTGNNNLKDNHSPVQGNSDEAVDGGSNRYSLDIGYSLAHKSSQYPR</sequence>
<dbReference type="Proteomes" id="UP000786811">
    <property type="component" value="Unassembled WGS sequence"/>
</dbReference>
<dbReference type="AlphaFoldDB" id="A0A8J2H5U1"/>
<evidence type="ECO:0000313" key="2">
    <source>
        <dbReference type="Proteomes" id="UP000786811"/>
    </source>
</evidence>
<dbReference type="EMBL" id="CAJNRD030001116">
    <property type="protein sequence ID" value="CAG5076134.1"/>
    <property type="molecule type" value="Genomic_DNA"/>
</dbReference>
<organism evidence="1 2">
    <name type="scientific">Cotesia congregata</name>
    <name type="common">Parasitoid wasp</name>
    <name type="synonym">Apanteles congregatus</name>
    <dbReference type="NCBI Taxonomy" id="51543"/>
    <lineage>
        <taxon>Eukaryota</taxon>
        <taxon>Metazoa</taxon>
        <taxon>Ecdysozoa</taxon>
        <taxon>Arthropoda</taxon>
        <taxon>Hexapoda</taxon>
        <taxon>Insecta</taxon>
        <taxon>Pterygota</taxon>
        <taxon>Neoptera</taxon>
        <taxon>Endopterygota</taxon>
        <taxon>Hymenoptera</taxon>
        <taxon>Apocrita</taxon>
        <taxon>Ichneumonoidea</taxon>
        <taxon>Braconidae</taxon>
        <taxon>Microgastrinae</taxon>
        <taxon>Cotesia</taxon>
    </lineage>
</organism>
<proteinExistence type="predicted"/>
<reference evidence="1" key="1">
    <citation type="submission" date="2021-04" db="EMBL/GenBank/DDBJ databases">
        <authorList>
            <person name="Chebbi M.A.C M."/>
        </authorList>
    </citation>
    <scope>NUCLEOTIDE SEQUENCE</scope>
</reference>
<accession>A0A8J2H5U1</accession>
<evidence type="ECO:0000313" key="1">
    <source>
        <dbReference type="EMBL" id="CAG5076134.1"/>
    </source>
</evidence>
<name>A0A8J2H5U1_COTCN</name>
<gene>
    <name evidence="1" type="ORF">HICCMSTLAB_LOCUS2115</name>
</gene>
<comment type="caution">
    <text evidence="1">The sequence shown here is derived from an EMBL/GenBank/DDBJ whole genome shotgun (WGS) entry which is preliminary data.</text>
</comment>
<keyword evidence="2" id="KW-1185">Reference proteome</keyword>
<protein>
    <submittedName>
        <fullName evidence="1">Uncharacterized protein</fullName>
    </submittedName>
</protein>